<keyword evidence="2" id="KW-1185">Reference proteome</keyword>
<dbReference type="PANTHER" id="PTHR34822:SF1">
    <property type="entry name" value="GRPB FAMILY PROTEIN"/>
    <property type="match status" value="1"/>
</dbReference>
<accession>A0ABZ2XNW0</accession>
<dbReference type="RefSeq" id="WP_406644324.1">
    <property type="nucleotide sequence ID" value="NZ_CP123584.1"/>
</dbReference>
<organism evidence="1 2">
    <name type="scientific">Aliisedimentitalea scapharcae</name>
    <dbReference type="NCBI Taxonomy" id="1524259"/>
    <lineage>
        <taxon>Bacteria</taxon>
        <taxon>Pseudomonadati</taxon>
        <taxon>Pseudomonadota</taxon>
        <taxon>Alphaproteobacteria</taxon>
        <taxon>Rhodobacterales</taxon>
        <taxon>Roseobacteraceae</taxon>
        <taxon>Aliisedimentitalea</taxon>
    </lineage>
</organism>
<protein>
    <submittedName>
        <fullName evidence="1">GrpB family protein</fullName>
    </submittedName>
</protein>
<sequence>MSLLVAPDPDWPRQAQREADLWRSTGVLGLVAIHHIGSTAIPGLPARGIIDLLAVFHDLQACDAARPELEQLGYDWCGTLDRTGRRCLGRNDPDTGLRLFQAHCFSAGSPDIRRHLAFRDALVHNSALRAAYTAQKAHCAARHPDGGCDYGICKSAWIDKVEQRALDDPK</sequence>
<dbReference type="Gene3D" id="3.30.460.10">
    <property type="entry name" value="Beta Polymerase, domain 2"/>
    <property type="match status" value="1"/>
</dbReference>
<dbReference type="SUPFAM" id="SSF81301">
    <property type="entry name" value="Nucleotidyltransferase"/>
    <property type="match status" value="1"/>
</dbReference>
<evidence type="ECO:0000313" key="2">
    <source>
        <dbReference type="Proteomes" id="UP001623232"/>
    </source>
</evidence>
<name>A0ABZ2XNW0_9RHOB</name>
<gene>
    <name evidence="1" type="ORF">QEZ52_10660</name>
</gene>
<dbReference type="InterPro" id="IPR043519">
    <property type="entry name" value="NT_sf"/>
</dbReference>
<reference evidence="1 2" key="1">
    <citation type="submission" date="2023-04" db="EMBL/GenBank/DDBJ databases">
        <title>Complete genome sequence of Alisedimentitalea scapharcae.</title>
        <authorList>
            <person name="Rong J.-C."/>
            <person name="Yi M.-L."/>
            <person name="Zhao Q."/>
        </authorList>
    </citation>
    <scope>NUCLEOTIDE SEQUENCE [LARGE SCALE GENOMIC DNA]</scope>
    <source>
        <strain evidence="1 2">KCTC 42119</strain>
    </source>
</reference>
<dbReference type="InterPro" id="IPR007344">
    <property type="entry name" value="GrpB/CoaE"/>
</dbReference>
<dbReference type="Pfam" id="PF04229">
    <property type="entry name" value="GrpB"/>
    <property type="match status" value="1"/>
</dbReference>
<dbReference type="EMBL" id="CP123584">
    <property type="protein sequence ID" value="WZK87097.1"/>
    <property type="molecule type" value="Genomic_DNA"/>
</dbReference>
<evidence type="ECO:0000313" key="1">
    <source>
        <dbReference type="EMBL" id="WZK87097.1"/>
    </source>
</evidence>
<dbReference type="Proteomes" id="UP001623232">
    <property type="component" value="Chromosome"/>
</dbReference>
<dbReference type="PANTHER" id="PTHR34822">
    <property type="entry name" value="GRPB DOMAIN PROTEIN (AFU_ORTHOLOGUE AFUA_1G01530)"/>
    <property type="match status" value="1"/>
</dbReference>
<proteinExistence type="predicted"/>